<dbReference type="EMBL" id="GBXM01029389">
    <property type="protein sequence ID" value="JAH79188.1"/>
    <property type="molecule type" value="Transcribed_RNA"/>
</dbReference>
<accession>A0A0E9VPK7</accession>
<protein>
    <submittedName>
        <fullName evidence="1">Uncharacterized protein</fullName>
    </submittedName>
</protein>
<name>A0A0E9VPK7_ANGAN</name>
<sequence>MIGGLGWMGRRRFY</sequence>
<organism evidence="1">
    <name type="scientific">Anguilla anguilla</name>
    <name type="common">European freshwater eel</name>
    <name type="synonym">Muraena anguilla</name>
    <dbReference type="NCBI Taxonomy" id="7936"/>
    <lineage>
        <taxon>Eukaryota</taxon>
        <taxon>Metazoa</taxon>
        <taxon>Chordata</taxon>
        <taxon>Craniata</taxon>
        <taxon>Vertebrata</taxon>
        <taxon>Euteleostomi</taxon>
        <taxon>Actinopterygii</taxon>
        <taxon>Neopterygii</taxon>
        <taxon>Teleostei</taxon>
        <taxon>Anguilliformes</taxon>
        <taxon>Anguillidae</taxon>
        <taxon>Anguilla</taxon>
    </lineage>
</organism>
<reference evidence="1" key="1">
    <citation type="submission" date="2014-11" db="EMBL/GenBank/DDBJ databases">
        <authorList>
            <person name="Amaro Gonzalez C."/>
        </authorList>
    </citation>
    <scope>NUCLEOTIDE SEQUENCE</scope>
</reference>
<reference evidence="1" key="2">
    <citation type="journal article" date="2015" name="Fish Shellfish Immunol.">
        <title>Early steps in the European eel (Anguilla anguilla)-Vibrio vulnificus interaction in the gills: Role of the RtxA13 toxin.</title>
        <authorList>
            <person name="Callol A."/>
            <person name="Pajuelo D."/>
            <person name="Ebbesson L."/>
            <person name="Teles M."/>
            <person name="MacKenzie S."/>
            <person name="Amaro C."/>
        </authorList>
    </citation>
    <scope>NUCLEOTIDE SEQUENCE</scope>
</reference>
<evidence type="ECO:0000313" key="1">
    <source>
        <dbReference type="EMBL" id="JAH79188.1"/>
    </source>
</evidence>
<proteinExistence type="predicted"/>